<dbReference type="SUPFAM" id="SSF56176">
    <property type="entry name" value="FAD-binding/transporter-associated domain-like"/>
    <property type="match status" value="1"/>
</dbReference>
<keyword evidence="6" id="KW-1185">Reference proteome</keyword>
<dbReference type="InterPro" id="IPR016166">
    <property type="entry name" value="FAD-bd_PCMH"/>
</dbReference>
<evidence type="ECO:0000256" key="3">
    <source>
        <dbReference type="ARBA" id="ARBA00023002"/>
    </source>
</evidence>
<evidence type="ECO:0000256" key="2">
    <source>
        <dbReference type="ARBA" id="ARBA00022827"/>
    </source>
</evidence>
<dbReference type="Gene3D" id="1.10.45.10">
    <property type="entry name" value="Vanillyl-alcohol Oxidase, Chain A, domain 4"/>
    <property type="match status" value="1"/>
</dbReference>
<evidence type="ECO:0000256" key="1">
    <source>
        <dbReference type="ARBA" id="ARBA00022630"/>
    </source>
</evidence>
<dbReference type="Pfam" id="PF01565">
    <property type="entry name" value="FAD_binding_4"/>
    <property type="match status" value="1"/>
</dbReference>
<dbReference type="InterPro" id="IPR036318">
    <property type="entry name" value="FAD-bd_PCMH-like_sf"/>
</dbReference>
<name>A0ABU4RJ26_9HYPH</name>
<keyword evidence="1" id="KW-0285">Flavoprotein</keyword>
<dbReference type="Pfam" id="PF04030">
    <property type="entry name" value="ALO"/>
    <property type="match status" value="1"/>
</dbReference>
<dbReference type="PANTHER" id="PTHR43762:SF1">
    <property type="entry name" value="D-ARABINONO-1,4-LACTONE OXIDASE"/>
    <property type="match status" value="1"/>
</dbReference>
<dbReference type="Gene3D" id="3.30.70.2520">
    <property type="match status" value="1"/>
</dbReference>
<dbReference type="InterPro" id="IPR007173">
    <property type="entry name" value="ALO_C"/>
</dbReference>
<evidence type="ECO:0000313" key="6">
    <source>
        <dbReference type="Proteomes" id="UP001274321"/>
    </source>
</evidence>
<dbReference type="InterPro" id="IPR010031">
    <property type="entry name" value="FAD_lactone_oxidase-like"/>
</dbReference>
<evidence type="ECO:0000259" key="4">
    <source>
        <dbReference type="PROSITE" id="PS51387"/>
    </source>
</evidence>
<dbReference type="Gene3D" id="3.30.465.10">
    <property type="match status" value="1"/>
</dbReference>
<dbReference type="PIRSF" id="PIRSF000136">
    <property type="entry name" value="LGO_GLO"/>
    <property type="match status" value="1"/>
</dbReference>
<dbReference type="Proteomes" id="UP001274321">
    <property type="component" value="Unassembled WGS sequence"/>
</dbReference>
<dbReference type="EMBL" id="JAXAFJ010000001">
    <property type="protein sequence ID" value="MDX6804831.1"/>
    <property type="molecule type" value="Genomic_DNA"/>
</dbReference>
<dbReference type="PANTHER" id="PTHR43762">
    <property type="entry name" value="L-GULONOLACTONE OXIDASE"/>
    <property type="match status" value="1"/>
</dbReference>
<reference evidence="5 6" key="1">
    <citation type="submission" date="2023-11" db="EMBL/GenBank/DDBJ databases">
        <authorList>
            <person name="Bao R."/>
        </authorList>
    </citation>
    <scope>NUCLEOTIDE SEQUENCE [LARGE SCALE GENOMIC DNA]</scope>
    <source>
        <strain evidence="5 6">PJ23</strain>
    </source>
</reference>
<feature type="domain" description="FAD-binding PCMH-type" evidence="4">
    <location>
        <begin position="21"/>
        <end position="192"/>
    </location>
</feature>
<protein>
    <submittedName>
        <fullName evidence="5">D-arabinono-1,4-lactone oxidase</fullName>
    </submittedName>
</protein>
<dbReference type="Gene3D" id="3.30.43.10">
    <property type="entry name" value="Uridine Diphospho-n-acetylenolpyruvylglucosamine Reductase, domain 2"/>
    <property type="match status" value="1"/>
</dbReference>
<sequence>MSVSESDVLKPGELWVNWFGEQYFVPRYTAQPRSEEEVQQVVRAARKLGLPIRASGAGHSNPAVVPTSGVHIDFDAFNNVVSVDREKLQVTVQPGMRVGDVSRYLRTQGMSLNNQGDIDTQSIAGAIVTGTHGAGITLPCLSMQMIAARVVTADGDILDLSAEKDGELFKAFRCSIGLFGLIVSVTLQAVPSYNIHKISWNADTEDNIGGLQQRLKDNRTFWFFWLPIKESASLYELPDGMPSTATREHDFCHMRVYNAVPVDQPAPELKPGEQFDHSSVIFPNTYTPNFREIEYAVPFGQFEKAFEEVRSLFKSKYPKAMYPVECRPVLADDSYMSAYAERDGYALSISGPLEFETWAMLKDMDELLDRYDARPHWGKHHFMTPARLERIYPKYDAFKRMRREIDPDGVFLNDHLRSLFA</sequence>
<gene>
    <name evidence="5" type="ORF">SCD90_02030</name>
</gene>
<proteinExistence type="predicted"/>
<dbReference type="InterPro" id="IPR016167">
    <property type="entry name" value="FAD-bd_PCMH_sub1"/>
</dbReference>
<dbReference type="InterPro" id="IPR016171">
    <property type="entry name" value="Vanillyl_alc_oxidase_C-sub2"/>
</dbReference>
<keyword evidence="2" id="KW-0274">FAD</keyword>
<comment type="caution">
    <text evidence="5">The sequence shown here is derived from an EMBL/GenBank/DDBJ whole genome shotgun (WGS) entry which is preliminary data.</text>
</comment>
<keyword evidence="3" id="KW-0560">Oxidoreductase</keyword>
<evidence type="ECO:0000313" key="5">
    <source>
        <dbReference type="EMBL" id="MDX6804831.1"/>
    </source>
</evidence>
<accession>A0ABU4RJ26</accession>
<dbReference type="PROSITE" id="PS51387">
    <property type="entry name" value="FAD_PCMH"/>
    <property type="match status" value="1"/>
</dbReference>
<dbReference type="RefSeq" id="WP_319842946.1">
    <property type="nucleotide sequence ID" value="NZ_JAXAFJ010000001.1"/>
</dbReference>
<organism evidence="5 6">
    <name type="scientific">Terrihabitans rhizophilus</name>
    <dbReference type="NCBI Taxonomy" id="3092662"/>
    <lineage>
        <taxon>Bacteria</taxon>
        <taxon>Pseudomonadati</taxon>
        <taxon>Pseudomonadota</taxon>
        <taxon>Alphaproteobacteria</taxon>
        <taxon>Hyphomicrobiales</taxon>
        <taxon>Terrihabitans</taxon>
    </lineage>
</organism>
<dbReference type="InterPro" id="IPR006094">
    <property type="entry name" value="Oxid_FAD_bind_N"/>
</dbReference>
<dbReference type="InterPro" id="IPR016169">
    <property type="entry name" value="FAD-bd_PCMH_sub2"/>
</dbReference>